<dbReference type="Proteomes" id="UP000596977">
    <property type="component" value="Unassembled WGS sequence"/>
</dbReference>
<proteinExistence type="predicted"/>
<organism evidence="3 4">
    <name type="scientific">Pelagibacterium lentulum</name>
    <dbReference type="NCBI Taxonomy" id="2029865"/>
    <lineage>
        <taxon>Bacteria</taxon>
        <taxon>Pseudomonadati</taxon>
        <taxon>Pseudomonadota</taxon>
        <taxon>Alphaproteobacteria</taxon>
        <taxon>Hyphomicrobiales</taxon>
        <taxon>Devosiaceae</taxon>
        <taxon>Pelagibacterium</taxon>
    </lineage>
</organism>
<feature type="domain" description="DUF1468" evidence="2">
    <location>
        <begin position="28"/>
        <end position="166"/>
    </location>
</feature>
<feature type="transmembrane region" description="Helical" evidence="1">
    <location>
        <begin position="117"/>
        <end position="135"/>
    </location>
</feature>
<dbReference type="InterPro" id="IPR009936">
    <property type="entry name" value="DUF1468"/>
</dbReference>
<dbReference type="EMBL" id="BMKB01000003">
    <property type="protein sequence ID" value="GGA49683.1"/>
    <property type="molecule type" value="Genomic_DNA"/>
</dbReference>
<accession>A0A916RC62</accession>
<feature type="transmembrane region" description="Helical" evidence="1">
    <location>
        <begin position="55"/>
        <end position="75"/>
    </location>
</feature>
<evidence type="ECO:0000313" key="4">
    <source>
        <dbReference type="Proteomes" id="UP000596977"/>
    </source>
</evidence>
<evidence type="ECO:0000259" key="2">
    <source>
        <dbReference type="Pfam" id="PF07331"/>
    </source>
</evidence>
<evidence type="ECO:0000256" key="1">
    <source>
        <dbReference type="SAM" id="Phobius"/>
    </source>
</evidence>
<evidence type="ECO:0000313" key="3">
    <source>
        <dbReference type="EMBL" id="GGA49683.1"/>
    </source>
</evidence>
<sequence length="171" mass="18925">MTSPSENPAIDPLLSTERGRLPGEIIFAFLGLVLSLVLGYQAWTISGFSGLSTAGIFPMLATGTMVISALFVVMGNVRNNPEYQDNWLTMFFADVLAPRIIVFAVLMTAYLFALQPLGFVISSFLFLFAGMAFLYRRRYLMLLALSAAAIAVVYLLFRYVFVVILPRGIFL</sequence>
<feature type="transmembrane region" description="Helical" evidence="1">
    <location>
        <begin position="142"/>
        <end position="165"/>
    </location>
</feature>
<reference evidence="3 4" key="1">
    <citation type="journal article" date="2014" name="Int. J. Syst. Evol. Microbiol.">
        <title>Complete genome sequence of Corynebacterium casei LMG S-19264T (=DSM 44701T), isolated from a smear-ripened cheese.</title>
        <authorList>
            <consortium name="US DOE Joint Genome Institute (JGI-PGF)"/>
            <person name="Walter F."/>
            <person name="Albersmeier A."/>
            <person name="Kalinowski J."/>
            <person name="Ruckert C."/>
        </authorList>
    </citation>
    <scope>NUCLEOTIDE SEQUENCE [LARGE SCALE GENOMIC DNA]</scope>
    <source>
        <strain evidence="3 4">CGMCC 1.15896</strain>
    </source>
</reference>
<feature type="transmembrane region" description="Helical" evidence="1">
    <location>
        <begin position="87"/>
        <end position="111"/>
    </location>
</feature>
<dbReference type="Pfam" id="PF07331">
    <property type="entry name" value="TctB"/>
    <property type="match status" value="1"/>
</dbReference>
<keyword evidence="1" id="KW-0472">Membrane</keyword>
<protein>
    <recommendedName>
        <fullName evidence="2">DUF1468 domain-containing protein</fullName>
    </recommendedName>
</protein>
<name>A0A916RC62_9HYPH</name>
<dbReference type="RefSeq" id="WP_127074289.1">
    <property type="nucleotide sequence ID" value="NZ_BMKB01000003.1"/>
</dbReference>
<gene>
    <name evidence="3" type="ORF">GCM10011499_19470</name>
</gene>
<comment type="caution">
    <text evidence="3">The sequence shown here is derived from an EMBL/GenBank/DDBJ whole genome shotgun (WGS) entry which is preliminary data.</text>
</comment>
<dbReference type="OrthoDB" id="8907787at2"/>
<keyword evidence="1" id="KW-0812">Transmembrane</keyword>
<keyword evidence="4" id="KW-1185">Reference proteome</keyword>
<dbReference type="AlphaFoldDB" id="A0A916RC62"/>
<feature type="transmembrane region" description="Helical" evidence="1">
    <location>
        <begin position="25"/>
        <end position="43"/>
    </location>
</feature>
<keyword evidence="1" id="KW-1133">Transmembrane helix</keyword>